<evidence type="ECO:0000313" key="2">
    <source>
        <dbReference type="EMBL" id="CAL1361664.1"/>
    </source>
</evidence>
<evidence type="ECO:0000256" key="1">
    <source>
        <dbReference type="SAM" id="MobiDB-lite"/>
    </source>
</evidence>
<sequence>MKSHMAKLRLPPISSSATTCRCRPRPDDDESSSFFSYSSSGEEDDELEVEQEIVKSRAVAEFGGFGDAVYGLRENPRKSFRVADPEFSFAGRPPSCRKGRARPSRGTRPGGDPSGPGSRAEMRRRDLVRISVGFSIRRRRRQSKSR</sequence>
<feature type="region of interest" description="Disordered" evidence="1">
    <location>
        <begin position="1"/>
        <end position="46"/>
    </location>
</feature>
<proteinExistence type="predicted"/>
<dbReference type="AlphaFoldDB" id="A0AAV2CZZ0"/>
<keyword evidence="3" id="KW-1185">Reference proteome</keyword>
<protein>
    <submittedName>
        <fullName evidence="2">Uncharacterized protein</fullName>
    </submittedName>
</protein>
<evidence type="ECO:0000313" key="3">
    <source>
        <dbReference type="Proteomes" id="UP001497516"/>
    </source>
</evidence>
<gene>
    <name evidence="2" type="ORF">LTRI10_LOCUS9029</name>
</gene>
<reference evidence="2 3" key="1">
    <citation type="submission" date="2024-04" db="EMBL/GenBank/DDBJ databases">
        <authorList>
            <person name="Fracassetti M."/>
        </authorList>
    </citation>
    <scope>NUCLEOTIDE SEQUENCE [LARGE SCALE GENOMIC DNA]</scope>
</reference>
<feature type="region of interest" description="Disordered" evidence="1">
    <location>
        <begin position="85"/>
        <end position="126"/>
    </location>
</feature>
<accession>A0AAV2CZZ0</accession>
<dbReference type="Proteomes" id="UP001497516">
    <property type="component" value="Chromosome 10"/>
</dbReference>
<feature type="compositionally biased region" description="Basic residues" evidence="1">
    <location>
        <begin position="95"/>
        <end position="105"/>
    </location>
</feature>
<dbReference type="EMBL" id="OZ034814">
    <property type="protein sequence ID" value="CAL1361664.1"/>
    <property type="molecule type" value="Genomic_DNA"/>
</dbReference>
<organism evidence="2 3">
    <name type="scientific">Linum trigynum</name>
    <dbReference type="NCBI Taxonomy" id="586398"/>
    <lineage>
        <taxon>Eukaryota</taxon>
        <taxon>Viridiplantae</taxon>
        <taxon>Streptophyta</taxon>
        <taxon>Embryophyta</taxon>
        <taxon>Tracheophyta</taxon>
        <taxon>Spermatophyta</taxon>
        <taxon>Magnoliopsida</taxon>
        <taxon>eudicotyledons</taxon>
        <taxon>Gunneridae</taxon>
        <taxon>Pentapetalae</taxon>
        <taxon>rosids</taxon>
        <taxon>fabids</taxon>
        <taxon>Malpighiales</taxon>
        <taxon>Linaceae</taxon>
        <taxon>Linum</taxon>
    </lineage>
</organism>
<name>A0AAV2CZZ0_9ROSI</name>